<dbReference type="KEGG" id="llh:I41_50970"/>
<evidence type="ECO:0000313" key="2">
    <source>
        <dbReference type="EMBL" id="QDT75854.1"/>
    </source>
</evidence>
<evidence type="ECO:0000313" key="3">
    <source>
        <dbReference type="Proteomes" id="UP000317909"/>
    </source>
</evidence>
<feature type="region of interest" description="Disordered" evidence="1">
    <location>
        <begin position="207"/>
        <end position="276"/>
    </location>
</feature>
<dbReference type="AlphaFoldDB" id="A0A517U5E0"/>
<gene>
    <name evidence="2" type="ORF">I41_50970</name>
</gene>
<dbReference type="OrthoDB" id="292608at2"/>
<accession>A0A517U5E0</accession>
<proteinExistence type="predicted"/>
<dbReference type="Proteomes" id="UP000317909">
    <property type="component" value="Chromosome"/>
</dbReference>
<reference evidence="2 3" key="1">
    <citation type="submission" date="2019-02" db="EMBL/GenBank/DDBJ databases">
        <title>Deep-cultivation of Planctomycetes and their phenomic and genomic characterization uncovers novel biology.</title>
        <authorList>
            <person name="Wiegand S."/>
            <person name="Jogler M."/>
            <person name="Boedeker C."/>
            <person name="Pinto D."/>
            <person name="Vollmers J."/>
            <person name="Rivas-Marin E."/>
            <person name="Kohn T."/>
            <person name="Peeters S.H."/>
            <person name="Heuer A."/>
            <person name="Rast P."/>
            <person name="Oberbeckmann S."/>
            <person name="Bunk B."/>
            <person name="Jeske O."/>
            <person name="Meyerdierks A."/>
            <person name="Storesund J.E."/>
            <person name="Kallscheuer N."/>
            <person name="Luecker S."/>
            <person name="Lage O.M."/>
            <person name="Pohl T."/>
            <person name="Merkel B.J."/>
            <person name="Hornburger P."/>
            <person name="Mueller R.-W."/>
            <person name="Bruemmer F."/>
            <person name="Labrenz M."/>
            <person name="Spormann A.M."/>
            <person name="Op den Camp H."/>
            <person name="Overmann J."/>
            <person name="Amann R."/>
            <person name="Jetten M.S.M."/>
            <person name="Mascher T."/>
            <person name="Medema M.H."/>
            <person name="Devos D.P."/>
            <person name="Kaster A.-K."/>
            <person name="Ovreas L."/>
            <person name="Rohde M."/>
            <person name="Galperin M.Y."/>
            <person name="Jogler C."/>
        </authorList>
    </citation>
    <scope>NUCLEOTIDE SEQUENCE [LARGE SCALE GENOMIC DNA]</scope>
    <source>
        <strain evidence="2 3">I41</strain>
    </source>
</reference>
<keyword evidence="3" id="KW-1185">Reference proteome</keyword>
<sequence>MNERERWIIYPLLFFALGAALRDKFTQQVTTDRLHAGKIYCEELEVIDSEKPDRIVAKLSSNPPQRDNPNADRYGVFLLIDSEGKELCGVTNNQLQVSRIACNAVTVLDPKDPNRVLALLTAAEAAKPDGTTRRLGSLLLTDNEGVRQFGLADDQLSMRQIVCEGVAVVNPENRGQVLAALGSVAVQPEGEGAKSERFGVLALNNEQFGSLHGNPPKRPLENQPPRDPAEGDDERPAEGAGADQKPAASDEADTSGDADEPAKTPADAPEQQAEKA</sequence>
<evidence type="ECO:0000256" key="1">
    <source>
        <dbReference type="SAM" id="MobiDB-lite"/>
    </source>
</evidence>
<dbReference type="RefSeq" id="WP_145435629.1">
    <property type="nucleotide sequence ID" value="NZ_CP036339.1"/>
</dbReference>
<dbReference type="EMBL" id="CP036339">
    <property type="protein sequence ID" value="QDT75854.1"/>
    <property type="molecule type" value="Genomic_DNA"/>
</dbReference>
<organism evidence="2 3">
    <name type="scientific">Lacipirellula limnantheis</name>
    <dbReference type="NCBI Taxonomy" id="2528024"/>
    <lineage>
        <taxon>Bacteria</taxon>
        <taxon>Pseudomonadati</taxon>
        <taxon>Planctomycetota</taxon>
        <taxon>Planctomycetia</taxon>
        <taxon>Pirellulales</taxon>
        <taxon>Lacipirellulaceae</taxon>
        <taxon>Lacipirellula</taxon>
    </lineage>
</organism>
<feature type="compositionally biased region" description="Acidic residues" evidence="1">
    <location>
        <begin position="250"/>
        <end position="259"/>
    </location>
</feature>
<name>A0A517U5E0_9BACT</name>
<protein>
    <submittedName>
        <fullName evidence="2">Uncharacterized protein</fullName>
    </submittedName>
</protein>